<gene>
    <name evidence="1" type="ORF">RHMOL_Rhmol08G0328700</name>
</gene>
<dbReference type="Proteomes" id="UP001062846">
    <property type="component" value="Chromosome 8"/>
</dbReference>
<evidence type="ECO:0000313" key="1">
    <source>
        <dbReference type="EMBL" id="KAI8544878.1"/>
    </source>
</evidence>
<protein>
    <submittedName>
        <fullName evidence="1">Uncharacterized protein</fullName>
    </submittedName>
</protein>
<evidence type="ECO:0000313" key="2">
    <source>
        <dbReference type="Proteomes" id="UP001062846"/>
    </source>
</evidence>
<proteinExistence type="predicted"/>
<keyword evidence="2" id="KW-1185">Reference proteome</keyword>
<dbReference type="EMBL" id="CM046395">
    <property type="protein sequence ID" value="KAI8544878.1"/>
    <property type="molecule type" value="Genomic_DNA"/>
</dbReference>
<comment type="caution">
    <text evidence="1">The sequence shown here is derived from an EMBL/GenBank/DDBJ whole genome shotgun (WGS) entry which is preliminary data.</text>
</comment>
<name>A0ACC0MUZ6_RHOML</name>
<sequence length="68" mass="7369">MPCSKPSCGFTTCSQKSPSLFLLTTMTVNGVGFRIVLGLWMGHTCQLIPRQLTSHGIGQGRVRSLLMS</sequence>
<organism evidence="1 2">
    <name type="scientific">Rhododendron molle</name>
    <name type="common">Chinese azalea</name>
    <name type="synonym">Azalea mollis</name>
    <dbReference type="NCBI Taxonomy" id="49168"/>
    <lineage>
        <taxon>Eukaryota</taxon>
        <taxon>Viridiplantae</taxon>
        <taxon>Streptophyta</taxon>
        <taxon>Embryophyta</taxon>
        <taxon>Tracheophyta</taxon>
        <taxon>Spermatophyta</taxon>
        <taxon>Magnoliopsida</taxon>
        <taxon>eudicotyledons</taxon>
        <taxon>Gunneridae</taxon>
        <taxon>Pentapetalae</taxon>
        <taxon>asterids</taxon>
        <taxon>Ericales</taxon>
        <taxon>Ericaceae</taxon>
        <taxon>Ericoideae</taxon>
        <taxon>Rhodoreae</taxon>
        <taxon>Rhododendron</taxon>
    </lineage>
</organism>
<reference evidence="1" key="1">
    <citation type="submission" date="2022-02" db="EMBL/GenBank/DDBJ databases">
        <title>Plant Genome Project.</title>
        <authorList>
            <person name="Zhang R.-G."/>
        </authorList>
    </citation>
    <scope>NUCLEOTIDE SEQUENCE</scope>
    <source>
        <strain evidence="1">AT1</strain>
    </source>
</reference>
<accession>A0ACC0MUZ6</accession>